<accession>A0A0E9UKI4</accession>
<organism evidence="1">
    <name type="scientific">Anguilla anguilla</name>
    <name type="common">European freshwater eel</name>
    <name type="synonym">Muraena anguilla</name>
    <dbReference type="NCBI Taxonomy" id="7936"/>
    <lineage>
        <taxon>Eukaryota</taxon>
        <taxon>Metazoa</taxon>
        <taxon>Chordata</taxon>
        <taxon>Craniata</taxon>
        <taxon>Vertebrata</taxon>
        <taxon>Euteleostomi</taxon>
        <taxon>Actinopterygii</taxon>
        <taxon>Neopterygii</taxon>
        <taxon>Teleostei</taxon>
        <taxon>Anguilliformes</taxon>
        <taxon>Anguillidae</taxon>
        <taxon>Anguilla</taxon>
    </lineage>
</organism>
<protein>
    <submittedName>
        <fullName evidence="1">Uncharacterized protein</fullName>
    </submittedName>
</protein>
<name>A0A0E9UKI4_ANGAN</name>
<reference evidence="1" key="2">
    <citation type="journal article" date="2015" name="Fish Shellfish Immunol.">
        <title>Early steps in the European eel (Anguilla anguilla)-Vibrio vulnificus interaction in the gills: Role of the RtxA13 toxin.</title>
        <authorList>
            <person name="Callol A."/>
            <person name="Pajuelo D."/>
            <person name="Ebbesson L."/>
            <person name="Teles M."/>
            <person name="MacKenzie S."/>
            <person name="Amaro C."/>
        </authorList>
    </citation>
    <scope>NUCLEOTIDE SEQUENCE</scope>
</reference>
<dbReference type="EMBL" id="GBXM01042265">
    <property type="protein sequence ID" value="JAH66312.1"/>
    <property type="molecule type" value="Transcribed_RNA"/>
</dbReference>
<dbReference type="AlphaFoldDB" id="A0A0E9UKI4"/>
<sequence>MRNRGEIGEYKSRFFFFFTNFDRMYLRFCHCASK</sequence>
<proteinExistence type="predicted"/>
<evidence type="ECO:0000313" key="1">
    <source>
        <dbReference type="EMBL" id="JAH66312.1"/>
    </source>
</evidence>
<reference evidence="1" key="1">
    <citation type="submission" date="2014-11" db="EMBL/GenBank/DDBJ databases">
        <authorList>
            <person name="Amaro Gonzalez C."/>
        </authorList>
    </citation>
    <scope>NUCLEOTIDE SEQUENCE</scope>
</reference>